<dbReference type="Pfam" id="PF10503">
    <property type="entry name" value="Esterase_PHB"/>
    <property type="match status" value="1"/>
</dbReference>
<evidence type="ECO:0000256" key="2">
    <source>
        <dbReference type="ARBA" id="ARBA00022801"/>
    </source>
</evidence>
<proteinExistence type="predicted"/>
<dbReference type="InterPro" id="IPR010126">
    <property type="entry name" value="Esterase_phb"/>
</dbReference>
<dbReference type="GO" id="GO:0016787">
    <property type="term" value="F:hydrolase activity"/>
    <property type="evidence" value="ECO:0007669"/>
    <property type="project" value="UniProtKB-KW"/>
</dbReference>
<dbReference type="PANTHER" id="PTHR43037:SF1">
    <property type="entry name" value="BLL1128 PROTEIN"/>
    <property type="match status" value="1"/>
</dbReference>
<keyword evidence="2" id="KW-0378">Hydrolase</keyword>
<dbReference type="Gene3D" id="3.40.50.1820">
    <property type="entry name" value="alpha/beta hydrolase"/>
    <property type="match status" value="1"/>
</dbReference>
<keyword evidence="4" id="KW-1185">Reference proteome</keyword>
<dbReference type="SUPFAM" id="SSF53474">
    <property type="entry name" value="alpha/beta-Hydrolases"/>
    <property type="match status" value="1"/>
</dbReference>
<dbReference type="PANTHER" id="PTHR43037">
    <property type="entry name" value="UNNAMED PRODUCT-RELATED"/>
    <property type="match status" value="1"/>
</dbReference>
<organism evidence="3 4">
    <name type="scientific">Aquincola agrisoli</name>
    <dbReference type="NCBI Taxonomy" id="3119538"/>
    <lineage>
        <taxon>Bacteria</taxon>
        <taxon>Pseudomonadati</taxon>
        <taxon>Pseudomonadota</taxon>
        <taxon>Betaproteobacteria</taxon>
        <taxon>Burkholderiales</taxon>
        <taxon>Sphaerotilaceae</taxon>
        <taxon>Aquincola</taxon>
    </lineage>
</organism>
<comment type="caution">
    <text evidence="3">The sequence shown here is derived from an EMBL/GenBank/DDBJ whole genome shotgun (WGS) entry which is preliminary data.</text>
</comment>
<evidence type="ECO:0000256" key="1">
    <source>
        <dbReference type="ARBA" id="ARBA00022729"/>
    </source>
</evidence>
<sequence length="347" mass="37085">MAKRSIASAWARAFNRSAKKRLRQTLKTIAPLARQARARSGAAVVQAVQAAAQHTRFPAAAGDWLPGVAVGAAGLRRFHLYRPAALKGVRAALQQRVPLVVMLHGCGQNGRAMALSSRMHRLADRHGFLVLYPDQDTLAHPQGCWRWYDTRSGHAQAEARTLQSMIDQVCLRYPADRSRVALAGLSAGAGMAALMATLAPGRCAAVVMHSGVAPGSAQSTATALQAMRGRGRVALPDEAPLPPLLVLHGTADGIVSPDSGRLAAQAWAHALGALPSTPRRVQRGARHAMNVTDYRCRRKVVVRLCEIEGLGHAWSGGDRQQAYSDPAGPDASRLAWAFMQAAFEHVP</sequence>
<accession>A0AAW9Q9R1</accession>
<dbReference type="EMBL" id="JAZIBG010000046">
    <property type="protein sequence ID" value="MEF7616556.1"/>
    <property type="molecule type" value="Genomic_DNA"/>
</dbReference>
<evidence type="ECO:0000313" key="3">
    <source>
        <dbReference type="EMBL" id="MEF7616556.1"/>
    </source>
</evidence>
<dbReference type="Proteomes" id="UP001336250">
    <property type="component" value="Unassembled WGS sequence"/>
</dbReference>
<reference evidence="3 4" key="1">
    <citation type="submission" date="2024-02" db="EMBL/GenBank/DDBJ databases">
        <title>Genome sequence of Aquincola sp. MAHUQ-54.</title>
        <authorList>
            <person name="Huq M.A."/>
        </authorList>
    </citation>
    <scope>NUCLEOTIDE SEQUENCE [LARGE SCALE GENOMIC DNA]</scope>
    <source>
        <strain evidence="3 4">MAHUQ-54</strain>
    </source>
</reference>
<keyword evidence="1" id="KW-0732">Signal</keyword>
<dbReference type="RefSeq" id="WP_332292084.1">
    <property type="nucleotide sequence ID" value="NZ_JAZIBG010000046.1"/>
</dbReference>
<dbReference type="InterPro" id="IPR050955">
    <property type="entry name" value="Plant_Biomass_Hydrol_Est"/>
</dbReference>
<protein>
    <submittedName>
        <fullName evidence="3">PHB depolymerase family esterase</fullName>
    </submittedName>
</protein>
<dbReference type="GO" id="GO:0005576">
    <property type="term" value="C:extracellular region"/>
    <property type="evidence" value="ECO:0007669"/>
    <property type="project" value="InterPro"/>
</dbReference>
<dbReference type="InterPro" id="IPR029058">
    <property type="entry name" value="AB_hydrolase_fold"/>
</dbReference>
<gene>
    <name evidence="3" type="ORF">V4F39_21760</name>
</gene>
<name>A0AAW9Q9R1_9BURK</name>
<evidence type="ECO:0000313" key="4">
    <source>
        <dbReference type="Proteomes" id="UP001336250"/>
    </source>
</evidence>
<dbReference type="AlphaFoldDB" id="A0AAW9Q9R1"/>